<dbReference type="EMBL" id="JAKKPZ010000007">
    <property type="protein sequence ID" value="KAI1718868.1"/>
    <property type="molecule type" value="Genomic_DNA"/>
</dbReference>
<evidence type="ECO:0000313" key="4">
    <source>
        <dbReference type="Proteomes" id="UP001201812"/>
    </source>
</evidence>
<dbReference type="AlphaFoldDB" id="A0AAD4N802"/>
<evidence type="ECO:0000256" key="2">
    <source>
        <dbReference type="SAM" id="MobiDB-lite"/>
    </source>
</evidence>
<feature type="region of interest" description="Disordered" evidence="2">
    <location>
        <begin position="368"/>
        <end position="387"/>
    </location>
</feature>
<feature type="region of interest" description="Disordered" evidence="2">
    <location>
        <begin position="282"/>
        <end position="328"/>
    </location>
</feature>
<protein>
    <submittedName>
        <fullName evidence="3">Uncharacterized protein</fullName>
    </submittedName>
</protein>
<reference evidence="3" key="1">
    <citation type="submission" date="2022-01" db="EMBL/GenBank/DDBJ databases">
        <title>Genome Sequence Resource for Two Populations of Ditylenchus destructor, the Migratory Endoparasitic Phytonematode.</title>
        <authorList>
            <person name="Zhang H."/>
            <person name="Lin R."/>
            <person name="Xie B."/>
        </authorList>
    </citation>
    <scope>NUCLEOTIDE SEQUENCE</scope>
    <source>
        <strain evidence="3">BazhouSP</strain>
    </source>
</reference>
<proteinExistence type="predicted"/>
<dbReference type="Proteomes" id="UP001201812">
    <property type="component" value="Unassembled WGS sequence"/>
</dbReference>
<evidence type="ECO:0000256" key="1">
    <source>
        <dbReference type="SAM" id="Coils"/>
    </source>
</evidence>
<gene>
    <name evidence="3" type="ORF">DdX_05979</name>
</gene>
<feature type="coiled-coil region" evidence="1">
    <location>
        <begin position="110"/>
        <end position="137"/>
    </location>
</feature>
<comment type="caution">
    <text evidence="3">The sequence shown here is derived from an EMBL/GenBank/DDBJ whole genome shotgun (WGS) entry which is preliminary data.</text>
</comment>
<accession>A0AAD4N802</accession>
<sequence>MAENNKIVFPEAINELIHRRDELRRQTMARRIAIEAWDKNLDIADKELAEAKEKCATLNQLSEYLLKLLDKLNSKASTMKQAYAEKDATVAQLRSLNKLLTLMNTENGKHEQVLHQIRQVETQIEDLKHTLDDHKKMPFRQFCVQSLAFYSVNRAKLMQLKKIEVEKNKNLKRKLEKLGPSQHDLSMSLANDEPGNENDASVVIQQPQSTRRPLCPYIAMTLEDYSVLLEDSAISHSNAHHAPNHRPACTHSSRNISQHTRRLVLITYLGQCIEKRIKGEVKERRGSLGRPRGRLSDLSGQPSLGLARGEDHAARAPSAQLKPAQDQDLVSEQNIAEDAYDESVLENEDNNPQRMEEDMPMEEAEIHRPVINTQRKDVPTSQTESISGASENVTNALIIAEHDPVASPEIEDDIPQRMEEDSPMEEAESQQIDENNTQTKDVFTSQTEFVFNGSGDDLSSRDPLDGNFLDIMRSSFAEENNAASGNNFMDLFGSGNDNTDNDQGFDFNFGGFGDGNNTANESVHKGSLF</sequence>
<name>A0AAD4N802_9BILA</name>
<organism evidence="3 4">
    <name type="scientific">Ditylenchus destructor</name>
    <dbReference type="NCBI Taxonomy" id="166010"/>
    <lineage>
        <taxon>Eukaryota</taxon>
        <taxon>Metazoa</taxon>
        <taxon>Ecdysozoa</taxon>
        <taxon>Nematoda</taxon>
        <taxon>Chromadorea</taxon>
        <taxon>Rhabditida</taxon>
        <taxon>Tylenchina</taxon>
        <taxon>Tylenchomorpha</taxon>
        <taxon>Sphaerularioidea</taxon>
        <taxon>Anguinidae</taxon>
        <taxon>Anguininae</taxon>
        <taxon>Ditylenchus</taxon>
    </lineage>
</organism>
<feature type="coiled-coil region" evidence="1">
    <location>
        <begin position="34"/>
        <end position="61"/>
    </location>
</feature>
<keyword evidence="1" id="KW-0175">Coiled coil</keyword>
<evidence type="ECO:0000313" key="3">
    <source>
        <dbReference type="EMBL" id="KAI1718868.1"/>
    </source>
</evidence>
<feature type="compositionally biased region" description="Basic and acidic residues" evidence="2">
    <location>
        <begin position="368"/>
        <end position="378"/>
    </location>
</feature>
<keyword evidence="4" id="KW-1185">Reference proteome</keyword>